<dbReference type="InterPro" id="IPR003609">
    <property type="entry name" value="Pan_app"/>
</dbReference>
<dbReference type="EMBL" id="CM018052">
    <property type="protein sequence ID" value="KAA8515415.1"/>
    <property type="molecule type" value="Genomic_DNA"/>
</dbReference>
<dbReference type="Proteomes" id="UP000325577">
    <property type="component" value="Linkage Group LG9"/>
</dbReference>
<organism evidence="2 3">
    <name type="scientific">Nyssa sinensis</name>
    <dbReference type="NCBI Taxonomy" id="561372"/>
    <lineage>
        <taxon>Eukaryota</taxon>
        <taxon>Viridiplantae</taxon>
        <taxon>Streptophyta</taxon>
        <taxon>Embryophyta</taxon>
        <taxon>Tracheophyta</taxon>
        <taxon>Spermatophyta</taxon>
        <taxon>Magnoliopsida</taxon>
        <taxon>eudicotyledons</taxon>
        <taxon>Gunneridae</taxon>
        <taxon>Pentapetalae</taxon>
        <taxon>asterids</taxon>
        <taxon>Cornales</taxon>
        <taxon>Nyssaceae</taxon>
        <taxon>Nyssa</taxon>
    </lineage>
</organism>
<evidence type="ECO:0000259" key="1">
    <source>
        <dbReference type="Pfam" id="PF08276"/>
    </source>
</evidence>
<dbReference type="AlphaFoldDB" id="A0A5J4ZA12"/>
<keyword evidence="3" id="KW-1185">Reference proteome</keyword>
<evidence type="ECO:0000313" key="3">
    <source>
        <dbReference type="Proteomes" id="UP000325577"/>
    </source>
</evidence>
<feature type="domain" description="Apple" evidence="1">
    <location>
        <begin position="10"/>
        <end position="45"/>
    </location>
</feature>
<name>A0A5J4ZA12_9ASTE</name>
<reference evidence="2 3" key="1">
    <citation type="submission" date="2019-09" db="EMBL/GenBank/DDBJ databases">
        <title>A chromosome-level genome assembly of the Chinese tupelo Nyssa sinensis.</title>
        <authorList>
            <person name="Yang X."/>
            <person name="Kang M."/>
            <person name="Yang Y."/>
            <person name="Xiong H."/>
            <person name="Wang M."/>
            <person name="Zhang Z."/>
            <person name="Wang Z."/>
            <person name="Wu H."/>
            <person name="Ma T."/>
            <person name="Liu J."/>
            <person name="Xi Z."/>
        </authorList>
    </citation>
    <scope>NUCLEOTIDE SEQUENCE [LARGE SCALE GENOMIC DNA]</scope>
    <source>
        <strain evidence="2">J267</strain>
        <tissue evidence="2">Leaf</tissue>
    </source>
</reference>
<proteinExistence type="predicted"/>
<gene>
    <name evidence="2" type="ORF">F0562_018974</name>
</gene>
<protein>
    <recommendedName>
        <fullName evidence="1">Apple domain-containing protein</fullName>
    </recommendedName>
</protein>
<accession>A0A5J4ZA12</accession>
<dbReference type="Pfam" id="PF08276">
    <property type="entry name" value="PAN_2"/>
    <property type="match status" value="1"/>
</dbReference>
<evidence type="ECO:0000313" key="2">
    <source>
        <dbReference type="EMBL" id="KAA8515415.1"/>
    </source>
</evidence>
<sequence>MEWRFGRGSEDIKECQEKCLKNFSCNANSLVSGISCMIWSGDLVDFHHFPQSQWSCISWTCTQLLFFPHLKGKKQSNRACASFKY</sequence>